<dbReference type="RefSeq" id="WP_094396667.1">
    <property type="nucleotide sequence ID" value="NZ_CP016893.1"/>
</dbReference>
<feature type="domain" description="Helix-hairpin-helix DNA-binding motif class 1" evidence="2">
    <location>
        <begin position="182"/>
        <end position="201"/>
    </location>
</feature>
<feature type="domain" description="Helix-hairpin-helix DNA-binding motif class 1" evidence="2">
    <location>
        <begin position="152"/>
        <end position="171"/>
    </location>
</feature>
<dbReference type="InterPro" id="IPR051675">
    <property type="entry name" value="Endo/Exo/Phosphatase_dom_1"/>
</dbReference>
<sequence length="205" mass="22634">MFKLTKNQQYGIIILLAVVLFTTGYFIFEKYKNNDNNIDISLKSTDSVLNAGNTNEIVSNEKPIEIKVYVTGLVKSPGVYTMKDGDRVDDAIKLAGGALEGADLSNINLAEKVKDEQMIKIPKIGENNNSTGGIGDVEKADGKININKATKEELDTLPGIGEVTAQRIIDFREQHGNFQKIEDIMNVSRIGPKLFEQIKDKITVD</sequence>
<dbReference type="GO" id="GO:0003677">
    <property type="term" value="F:DNA binding"/>
    <property type="evidence" value="ECO:0007669"/>
    <property type="project" value="InterPro"/>
</dbReference>
<dbReference type="GO" id="GO:0015628">
    <property type="term" value="P:protein secretion by the type II secretion system"/>
    <property type="evidence" value="ECO:0007669"/>
    <property type="project" value="TreeGrafter"/>
</dbReference>
<dbReference type="PANTHER" id="PTHR21180:SF32">
    <property type="entry name" value="ENDONUCLEASE_EXONUCLEASE_PHOSPHATASE FAMILY DOMAIN-CONTAINING PROTEIN 1"/>
    <property type="match status" value="1"/>
</dbReference>
<dbReference type="AlphaFoldDB" id="A0A223HV77"/>
<evidence type="ECO:0000256" key="1">
    <source>
        <dbReference type="SAM" id="Phobius"/>
    </source>
</evidence>
<evidence type="ECO:0000313" key="3">
    <source>
        <dbReference type="EMBL" id="AST56359.1"/>
    </source>
</evidence>
<proteinExistence type="predicted"/>
<dbReference type="InterPro" id="IPR004509">
    <property type="entry name" value="Competence_ComEA_HhH"/>
</dbReference>
<dbReference type="EMBL" id="CP016893">
    <property type="protein sequence ID" value="AST56359.1"/>
    <property type="molecule type" value="Genomic_DNA"/>
</dbReference>
<dbReference type="Proteomes" id="UP000214975">
    <property type="component" value="Chromosome"/>
</dbReference>
<keyword evidence="1" id="KW-0812">Transmembrane</keyword>
<reference evidence="3 4" key="1">
    <citation type="submission" date="2016-08" db="EMBL/GenBank/DDBJ databases">
        <title>A novel genetic cassette of butanologenic Thermoanaerobacterium thermosaccharolyticum that directly convert cellulose to butanol.</title>
        <authorList>
            <person name="Li T."/>
            <person name="He J."/>
        </authorList>
    </citation>
    <scope>NUCLEOTIDE SEQUENCE [LARGE SCALE GENOMIC DNA]</scope>
    <source>
        <strain evidence="3 4">TG57</strain>
    </source>
</reference>
<dbReference type="SUPFAM" id="SSF47781">
    <property type="entry name" value="RuvA domain 2-like"/>
    <property type="match status" value="1"/>
</dbReference>
<name>A0A223HV77_THETR</name>
<evidence type="ECO:0000259" key="2">
    <source>
        <dbReference type="SMART" id="SM00278"/>
    </source>
</evidence>
<dbReference type="SMART" id="SM00278">
    <property type="entry name" value="HhH1"/>
    <property type="match status" value="2"/>
</dbReference>
<keyword evidence="1" id="KW-1133">Transmembrane helix</keyword>
<dbReference type="Pfam" id="PF12836">
    <property type="entry name" value="HHH_3"/>
    <property type="match status" value="1"/>
</dbReference>
<dbReference type="NCBIfam" id="TIGR00426">
    <property type="entry name" value="competence protein ComEA helix-hairpin-helix repeat region"/>
    <property type="match status" value="1"/>
</dbReference>
<accession>A0A223HV77</accession>
<dbReference type="Gene3D" id="1.10.150.310">
    <property type="entry name" value="Tex RuvX-like domain-like"/>
    <property type="match status" value="1"/>
</dbReference>
<keyword evidence="1" id="KW-0472">Membrane</keyword>
<dbReference type="InterPro" id="IPR019554">
    <property type="entry name" value="Soluble_ligand-bd"/>
</dbReference>
<gene>
    <name evidence="3" type="ORF">Thert_00107</name>
</gene>
<evidence type="ECO:0000313" key="4">
    <source>
        <dbReference type="Proteomes" id="UP000214975"/>
    </source>
</evidence>
<dbReference type="PANTHER" id="PTHR21180">
    <property type="entry name" value="ENDONUCLEASE/EXONUCLEASE/PHOSPHATASE FAMILY DOMAIN-CONTAINING PROTEIN 1"/>
    <property type="match status" value="1"/>
</dbReference>
<dbReference type="GO" id="GO:0015627">
    <property type="term" value="C:type II protein secretion system complex"/>
    <property type="evidence" value="ECO:0007669"/>
    <property type="project" value="TreeGrafter"/>
</dbReference>
<dbReference type="InterPro" id="IPR003583">
    <property type="entry name" value="Hlx-hairpin-Hlx_DNA-bd_motif"/>
</dbReference>
<feature type="transmembrane region" description="Helical" evidence="1">
    <location>
        <begin position="12"/>
        <end position="28"/>
    </location>
</feature>
<dbReference type="Gene3D" id="3.10.560.10">
    <property type="entry name" value="Outer membrane lipoprotein wza domain like"/>
    <property type="match status" value="1"/>
</dbReference>
<dbReference type="Pfam" id="PF10531">
    <property type="entry name" value="SLBB"/>
    <property type="match status" value="1"/>
</dbReference>
<dbReference type="GO" id="GO:0006281">
    <property type="term" value="P:DNA repair"/>
    <property type="evidence" value="ECO:0007669"/>
    <property type="project" value="InterPro"/>
</dbReference>
<organism evidence="3 4">
    <name type="scientific">Thermoanaerobacterium thermosaccharolyticum</name>
    <name type="common">Clostridium thermosaccharolyticum</name>
    <dbReference type="NCBI Taxonomy" id="1517"/>
    <lineage>
        <taxon>Bacteria</taxon>
        <taxon>Bacillati</taxon>
        <taxon>Bacillota</taxon>
        <taxon>Clostridia</taxon>
        <taxon>Thermoanaerobacterales</taxon>
        <taxon>Thermoanaerobacteraceae</taxon>
        <taxon>Thermoanaerobacterium</taxon>
    </lineage>
</organism>
<protein>
    <submittedName>
        <fullName evidence="3">Competence protein helix-hairpin-helix repeat protein</fullName>
    </submittedName>
</protein>
<dbReference type="InterPro" id="IPR010994">
    <property type="entry name" value="RuvA_2-like"/>
</dbReference>